<reference evidence="2 3" key="1">
    <citation type="submission" date="2013-01" db="EMBL/GenBank/DDBJ databases">
        <authorList>
            <person name="Harkins D.M."/>
            <person name="Durkin A.S."/>
            <person name="Brinkac L.M."/>
            <person name="Haft D.H."/>
            <person name="Selengut J.D."/>
            <person name="Sanka R."/>
            <person name="DePew J."/>
            <person name="Purushe J."/>
            <person name="Galloway R.L."/>
            <person name="Vinetz J.M."/>
            <person name="Sutton G.G."/>
            <person name="Nierman W.C."/>
            <person name="Fouts D.E."/>
        </authorList>
    </citation>
    <scope>NUCLEOTIDE SEQUENCE [LARGE SCALE GENOMIC DNA]</scope>
    <source>
        <strain evidence="2 3">79601</strain>
    </source>
</reference>
<keyword evidence="1" id="KW-0812">Transmembrane</keyword>
<accession>M6CU87</accession>
<feature type="transmembrane region" description="Helical" evidence="1">
    <location>
        <begin position="7"/>
        <end position="27"/>
    </location>
</feature>
<sequence>MNNQKKIAFINALGALAFLIFACIMGYRNIGLPPVIIIGGSGTIGFILWYRTYLWNPIVPKVILPLFMLTVAGLQIHLVEEYLTGFGPAMSRLFDISWTEKSFLMIFVFIGPIVYTLTSLGLFFKVRIAGFIAWFIFIGPGFAEFTHFIFPLMVPAIQPENAANVDMIVRGTLVTNMPNYYYGTTGHYYFSGMWTAILPMLPGGYAIIHLIRESKIAKPWGKIIAEKLKSN</sequence>
<gene>
    <name evidence="2" type="ORF">LEP1GSC194_3701</name>
</gene>
<dbReference type="RefSeq" id="WP_020773309.1">
    <property type="nucleotide sequence ID" value="NZ_ANIK01000035.1"/>
</dbReference>
<feature type="transmembrane region" description="Helical" evidence="1">
    <location>
        <begin position="131"/>
        <end position="150"/>
    </location>
</feature>
<organism evidence="2 3">
    <name type="scientific">Leptospira alstonii serovar Sichuan str. 79601</name>
    <dbReference type="NCBI Taxonomy" id="1218565"/>
    <lineage>
        <taxon>Bacteria</taxon>
        <taxon>Pseudomonadati</taxon>
        <taxon>Spirochaetota</taxon>
        <taxon>Spirochaetia</taxon>
        <taxon>Leptospirales</taxon>
        <taxon>Leptospiraceae</taxon>
        <taxon>Leptospira</taxon>
    </lineage>
</organism>
<name>M6CU87_9LEPT</name>
<dbReference type="PATRIC" id="fig|1218565.3.peg.2046"/>
<proteinExistence type="predicted"/>
<keyword evidence="1" id="KW-0472">Membrane</keyword>
<protein>
    <submittedName>
        <fullName evidence="2">Putative lipoprotein</fullName>
    </submittedName>
</protein>
<keyword evidence="2" id="KW-0449">Lipoprotein</keyword>
<dbReference type="Proteomes" id="UP000011988">
    <property type="component" value="Unassembled WGS sequence"/>
</dbReference>
<dbReference type="OrthoDB" id="339302at2"/>
<feature type="transmembrane region" description="Helical" evidence="1">
    <location>
        <begin position="188"/>
        <end position="208"/>
    </location>
</feature>
<evidence type="ECO:0000256" key="1">
    <source>
        <dbReference type="SAM" id="Phobius"/>
    </source>
</evidence>
<evidence type="ECO:0000313" key="3">
    <source>
        <dbReference type="Proteomes" id="UP000011988"/>
    </source>
</evidence>
<dbReference type="EMBL" id="ANIK01000035">
    <property type="protein sequence ID" value="EMJ95477.1"/>
    <property type="molecule type" value="Genomic_DNA"/>
</dbReference>
<feature type="transmembrane region" description="Helical" evidence="1">
    <location>
        <begin position="33"/>
        <end position="50"/>
    </location>
</feature>
<feature type="transmembrane region" description="Helical" evidence="1">
    <location>
        <begin position="62"/>
        <end position="83"/>
    </location>
</feature>
<feature type="transmembrane region" description="Helical" evidence="1">
    <location>
        <begin position="103"/>
        <end position="124"/>
    </location>
</feature>
<comment type="caution">
    <text evidence="2">The sequence shown here is derived from an EMBL/GenBank/DDBJ whole genome shotgun (WGS) entry which is preliminary data.</text>
</comment>
<dbReference type="PROSITE" id="PS51257">
    <property type="entry name" value="PROKAR_LIPOPROTEIN"/>
    <property type="match status" value="1"/>
</dbReference>
<keyword evidence="1" id="KW-1133">Transmembrane helix</keyword>
<evidence type="ECO:0000313" key="2">
    <source>
        <dbReference type="EMBL" id="EMJ95477.1"/>
    </source>
</evidence>
<dbReference type="AlphaFoldDB" id="M6CU87"/>